<accession>A0A537IY32</accession>
<evidence type="ECO:0000313" key="9">
    <source>
        <dbReference type="Proteomes" id="UP000320048"/>
    </source>
</evidence>
<comment type="subcellular location">
    <subcellularLocation>
        <location evidence="1">Cell membrane</location>
        <topology evidence="1">Multi-pass membrane protein</topology>
    </subcellularLocation>
</comment>
<evidence type="ECO:0000313" key="8">
    <source>
        <dbReference type="EMBL" id="TMI76234.1"/>
    </source>
</evidence>
<keyword evidence="4 7" id="KW-0812">Transmembrane</keyword>
<protein>
    <submittedName>
        <fullName evidence="8">DoxX family protein</fullName>
    </submittedName>
</protein>
<feature type="transmembrane region" description="Helical" evidence="7">
    <location>
        <begin position="77"/>
        <end position="98"/>
    </location>
</feature>
<feature type="transmembrane region" description="Helical" evidence="7">
    <location>
        <begin position="143"/>
        <end position="160"/>
    </location>
</feature>
<evidence type="ECO:0000256" key="6">
    <source>
        <dbReference type="ARBA" id="ARBA00023136"/>
    </source>
</evidence>
<feature type="transmembrane region" description="Helical" evidence="7">
    <location>
        <begin position="110"/>
        <end position="131"/>
    </location>
</feature>
<gene>
    <name evidence="8" type="ORF">E6H04_15165</name>
</gene>
<evidence type="ECO:0000256" key="4">
    <source>
        <dbReference type="ARBA" id="ARBA00022692"/>
    </source>
</evidence>
<evidence type="ECO:0000256" key="2">
    <source>
        <dbReference type="ARBA" id="ARBA00006679"/>
    </source>
</evidence>
<dbReference type="InterPro" id="IPR032808">
    <property type="entry name" value="DoxX"/>
</dbReference>
<evidence type="ECO:0000256" key="3">
    <source>
        <dbReference type="ARBA" id="ARBA00022475"/>
    </source>
</evidence>
<dbReference type="PANTHER" id="PTHR33452">
    <property type="entry name" value="OXIDOREDUCTASE CATD-RELATED"/>
    <property type="match status" value="1"/>
</dbReference>
<dbReference type="InterPro" id="IPR051907">
    <property type="entry name" value="DoxX-like_oxidoreductase"/>
</dbReference>
<dbReference type="GO" id="GO:0005886">
    <property type="term" value="C:plasma membrane"/>
    <property type="evidence" value="ECO:0007669"/>
    <property type="project" value="UniProtKB-SubCell"/>
</dbReference>
<keyword evidence="3" id="KW-1003">Cell membrane</keyword>
<reference evidence="8 9" key="1">
    <citation type="journal article" date="2019" name="Nat. Microbiol.">
        <title>Mediterranean grassland soil C-N compound turnover is dependent on rainfall and depth, and is mediated by genomically divergent microorganisms.</title>
        <authorList>
            <person name="Diamond S."/>
            <person name="Andeer P.F."/>
            <person name="Li Z."/>
            <person name="Crits-Christoph A."/>
            <person name="Burstein D."/>
            <person name="Anantharaman K."/>
            <person name="Lane K.R."/>
            <person name="Thomas B.C."/>
            <person name="Pan C."/>
            <person name="Northen T.R."/>
            <person name="Banfield J.F."/>
        </authorList>
    </citation>
    <scope>NUCLEOTIDE SEQUENCE [LARGE SCALE GENOMIC DNA]</scope>
    <source>
        <strain evidence="8">NP_7</strain>
    </source>
</reference>
<comment type="similarity">
    <text evidence="2">Belongs to the DoxX family.</text>
</comment>
<dbReference type="PANTHER" id="PTHR33452:SF1">
    <property type="entry name" value="INNER MEMBRANE PROTEIN YPHA-RELATED"/>
    <property type="match status" value="1"/>
</dbReference>
<dbReference type="EMBL" id="VBAO01000521">
    <property type="protein sequence ID" value="TMI76234.1"/>
    <property type="molecule type" value="Genomic_DNA"/>
</dbReference>
<keyword evidence="5 7" id="KW-1133">Transmembrane helix</keyword>
<organism evidence="8 9">
    <name type="scientific">Candidatus Segetimicrobium genomatis</name>
    <dbReference type="NCBI Taxonomy" id="2569760"/>
    <lineage>
        <taxon>Bacteria</taxon>
        <taxon>Bacillati</taxon>
        <taxon>Candidatus Sysuimicrobiota</taxon>
        <taxon>Candidatus Sysuimicrobiia</taxon>
        <taxon>Candidatus Sysuimicrobiales</taxon>
        <taxon>Candidatus Segetimicrobiaceae</taxon>
        <taxon>Candidatus Segetimicrobium</taxon>
    </lineage>
</organism>
<evidence type="ECO:0000256" key="7">
    <source>
        <dbReference type="SAM" id="Phobius"/>
    </source>
</evidence>
<dbReference type="Pfam" id="PF07681">
    <property type="entry name" value="DoxX"/>
    <property type="match status" value="1"/>
</dbReference>
<proteinExistence type="inferred from homology"/>
<dbReference type="AlphaFoldDB" id="A0A537IY32"/>
<keyword evidence="6 7" id="KW-0472">Membrane</keyword>
<sequence>MRNGGVQMDVALLILRLTVGLLLVGHGAQKLFGWFGGFGLKRTVELLASQGFRPAGFWAVVGCVAEVGGGVLFALGLWSPLGALGIAASMLTAIKIHWPKFWVTQGGFEYALVNLAVAASVGIAGPGGFSLDGVYGTALPQGAFPAGAILVLLGWLAAVGSTRMPAAQRPVQGTIPD</sequence>
<evidence type="ECO:0000256" key="5">
    <source>
        <dbReference type="ARBA" id="ARBA00022989"/>
    </source>
</evidence>
<name>A0A537IY32_9BACT</name>
<evidence type="ECO:0000256" key="1">
    <source>
        <dbReference type="ARBA" id="ARBA00004651"/>
    </source>
</evidence>
<comment type="caution">
    <text evidence="8">The sequence shown here is derived from an EMBL/GenBank/DDBJ whole genome shotgun (WGS) entry which is preliminary data.</text>
</comment>
<dbReference type="Proteomes" id="UP000320048">
    <property type="component" value="Unassembled WGS sequence"/>
</dbReference>